<organism evidence="1 2">
    <name type="scientific">Cryobacterium zongtaii</name>
    <dbReference type="NCBI Taxonomy" id="1259217"/>
    <lineage>
        <taxon>Bacteria</taxon>
        <taxon>Bacillati</taxon>
        <taxon>Actinomycetota</taxon>
        <taxon>Actinomycetes</taxon>
        <taxon>Micrococcales</taxon>
        <taxon>Microbacteriaceae</taxon>
        <taxon>Cryobacterium</taxon>
    </lineage>
</organism>
<dbReference type="AlphaFoldDB" id="A0A2S3Z9H6"/>
<comment type="caution">
    <text evidence="1">The sequence shown here is derived from an EMBL/GenBank/DDBJ whole genome shotgun (WGS) entry which is preliminary data.</text>
</comment>
<name>A0A2S3Z9H6_9MICO</name>
<evidence type="ECO:0000313" key="1">
    <source>
        <dbReference type="EMBL" id="POH62206.1"/>
    </source>
</evidence>
<proteinExistence type="predicted"/>
<gene>
    <name evidence="1" type="ORF">C3B59_11825</name>
</gene>
<accession>A0A2S3Z9H6</accession>
<sequence>MTGAPVSTLLDAIEAAALTIRKAIEPVFEQIAKLAQAIADLRPTPALVGWASFIIPIHITRYVRLTTDVRGYGKTLTCTVRVRTWLYRRRCRFTRVTPAKRHA</sequence>
<protein>
    <submittedName>
        <fullName evidence="1">Uncharacterized protein</fullName>
    </submittedName>
</protein>
<evidence type="ECO:0000313" key="2">
    <source>
        <dbReference type="Proteomes" id="UP000237104"/>
    </source>
</evidence>
<dbReference type="EMBL" id="PPXF01000056">
    <property type="protein sequence ID" value="POH62206.1"/>
    <property type="molecule type" value="Genomic_DNA"/>
</dbReference>
<dbReference type="Proteomes" id="UP000237104">
    <property type="component" value="Unassembled WGS sequence"/>
</dbReference>
<dbReference type="RefSeq" id="WP_103431551.1">
    <property type="nucleotide sequence ID" value="NZ_PPXF01000056.1"/>
</dbReference>
<reference evidence="1 2" key="1">
    <citation type="submission" date="2018-01" db="EMBL/GenBank/DDBJ databases">
        <title>Cryobacterium sp. nov., from glaciers in China.</title>
        <authorList>
            <person name="Liu Q."/>
            <person name="Xin Y.-H."/>
        </authorList>
    </citation>
    <scope>NUCLEOTIDE SEQUENCE [LARGE SCALE GENOMIC DNA]</scope>
    <source>
        <strain evidence="1 2">TMB1-8</strain>
    </source>
</reference>